<evidence type="ECO:0000313" key="3">
    <source>
        <dbReference type="Proteomes" id="UP000277204"/>
    </source>
</evidence>
<organism evidence="2 3">
    <name type="scientific">Schistosoma margrebowiei</name>
    <dbReference type="NCBI Taxonomy" id="48269"/>
    <lineage>
        <taxon>Eukaryota</taxon>
        <taxon>Metazoa</taxon>
        <taxon>Spiralia</taxon>
        <taxon>Lophotrochozoa</taxon>
        <taxon>Platyhelminthes</taxon>
        <taxon>Trematoda</taxon>
        <taxon>Digenea</taxon>
        <taxon>Strigeidida</taxon>
        <taxon>Schistosomatoidea</taxon>
        <taxon>Schistosomatidae</taxon>
        <taxon>Schistosoma</taxon>
    </lineage>
</organism>
<feature type="region of interest" description="Disordered" evidence="1">
    <location>
        <begin position="137"/>
        <end position="207"/>
    </location>
</feature>
<dbReference type="EMBL" id="UZAI01018636">
    <property type="protein sequence ID" value="VDP38859.1"/>
    <property type="molecule type" value="Genomic_DNA"/>
</dbReference>
<protein>
    <submittedName>
        <fullName evidence="2">Uncharacterized protein</fullName>
    </submittedName>
</protein>
<proteinExistence type="predicted"/>
<evidence type="ECO:0000313" key="2">
    <source>
        <dbReference type="EMBL" id="VDP38859.1"/>
    </source>
</evidence>
<dbReference type="PANTHER" id="PTHR38681">
    <property type="entry name" value="RETROVIRUS-RELATED POL POLYPROTEIN FROM TRANSPOSON 412-LIKE PROTEIN-RELATED"/>
    <property type="match status" value="1"/>
</dbReference>
<keyword evidence="3" id="KW-1185">Reference proteome</keyword>
<evidence type="ECO:0000256" key="1">
    <source>
        <dbReference type="SAM" id="MobiDB-lite"/>
    </source>
</evidence>
<sequence length="412" mass="46533">MPQTMQRLKAIPPREHNNRIQLDKNLETCKFVFVKKPLKQPYEGSYQVIKRTNKHFTINKCGKKETIAIDKIKPAFYQAQHNKEHTTSLNQPRPATTTTADIEEKSCTKPTCLTRSGRAVTKPKRYIFKDIETLPDKTACQRKPGSDNYRPPASSSQTHHNPNGRKVKSDSKRTSILTILPSSKNSSESPKVQNPGESNPDVGGVHPLKNVDLDSTRSSCADEEWDNIIETPVSATPGYSNCAMDNRKTNHNIHITDHALNVDIFEPRKPSQVCLTVHNPLQIMKKPKSTTNLGNKRLKYVTHTVKSTTTQFSANTKLVSPVVASAESSIDIMCETESQKDDYFIQSSDDDKKFKTTTSVSSLVGLEKEIQHILPDFKHSRVVKEMTHRNMAPQYSLRKSLWSMGKINRKHT</sequence>
<feature type="region of interest" description="Disordered" evidence="1">
    <location>
        <begin position="82"/>
        <end position="103"/>
    </location>
</feature>
<dbReference type="Proteomes" id="UP000277204">
    <property type="component" value="Unassembled WGS sequence"/>
</dbReference>
<reference evidence="2 3" key="1">
    <citation type="submission" date="2018-11" db="EMBL/GenBank/DDBJ databases">
        <authorList>
            <consortium name="Pathogen Informatics"/>
        </authorList>
    </citation>
    <scope>NUCLEOTIDE SEQUENCE [LARGE SCALE GENOMIC DNA]</scope>
    <source>
        <strain evidence="2 3">Zambia</strain>
    </source>
</reference>
<gene>
    <name evidence="2" type="ORF">SMRZ_LOCUS21263</name>
</gene>
<accession>A0A3P8GW75</accession>
<dbReference type="PANTHER" id="PTHR38681:SF1">
    <property type="entry name" value="RETROVIRUS-RELATED POL POLYPROTEIN FROM TRANSPOSON 412-LIKE PROTEIN"/>
    <property type="match status" value="1"/>
</dbReference>
<name>A0A3P8GW75_9TREM</name>
<dbReference type="AlphaFoldDB" id="A0A3P8GW75"/>
<feature type="compositionally biased region" description="Polar residues" evidence="1">
    <location>
        <begin position="87"/>
        <end position="100"/>
    </location>
</feature>
<feature type="compositionally biased region" description="Polar residues" evidence="1">
    <location>
        <begin position="174"/>
        <end position="197"/>
    </location>
</feature>